<dbReference type="AlphaFoldDB" id="A0AAQ4D912"/>
<dbReference type="SUPFAM" id="SSF50630">
    <property type="entry name" value="Acid proteases"/>
    <property type="match status" value="1"/>
</dbReference>
<dbReference type="Pfam" id="PF00098">
    <property type="entry name" value="zf-CCHC"/>
    <property type="match status" value="1"/>
</dbReference>
<evidence type="ECO:0000259" key="2">
    <source>
        <dbReference type="PROSITE" id="PS50158"/>
    </source>
</evidence>
<comment type="caution">
    <text evidence="4">The sequence shown here is derived from an EMBL/GenBank/DDBJ whole genome shotgun (WGS) entry which is preliminary data.</text>
</comment>
<reference evidence="4 5" key="1">
    <citation type="journal article" date="2023" name="Arcadia Sci">
        <title>De novo assembly of a long-read Amblyomma americanum tick genome.</title>
        <authorList>
            <person name="Chou S."/>
            <person name="Poskanzer K.E."/>
            <person name="Rollins M."/>
            <person name="Thuy-Boun P.S."/>
        </authorList>
    </citation>
    <scope>NUCLEOTIDE SEQUENCE [LARGE SCALE GENOMIC DNA]</scope>
    <source>
        <strain evidence="4">F_SG_1</strain>
        <tissue evidence="4">Salivary glands</tissue>
    </source>
</reference>
<keyword evidence="1" id="KW-0862">Zinc</keyword>
<dbReference type="Gene3D" id="3.30.70.270">
    <property type="match status" value="2"/>
</dbReference>
<proteinExistence type="predicted"/>
<dbReference type="PANTHER" id="PTHR37984">
    <property type="entry name" value="PROTEIN CBG26694"/>
    <property type="match status" value="1"/>
</dbReference>
<dbReference type="Proteomes" id="UP001321473">
    <property type="component" value="Unassembled WGS sequence"/>
</dbReference>
<dbReference type="PROSITE" id="PS50158">
    <property type="entry name" value="ZF_CCHC"/>
    <property type="match status" value="1"/>
</dbReference>
<protein>
    <recommendedName>
        <fullName evidence="6">Reverse transcriptase</fullName>
    </recommendedName>
</protein>
<gene>
    <name evidence="4" type="ORF">V5799_003416</name>
</gene>
<dbReference type="InterPro" id="IPR021109">
    <property type="entry name" value="Peptidase_aspartic_dom_sf"/>
</dbReference>
<evidence type="ECO:0000313" key="5">
    <source>
        <dbReference type="Proteomes" id="UP001321473"/>
    </source>
</evidence>
<feature type="domain" description="Reverse transcriptase" evidence="3">
    <location>
        <begin position="448"/>
        <end position="626"/>
    </location>
</feature>
<evidence type="ECO:0000259" key="3">
    <source>
        <dbReference type="PROSITE" id="PS50878"/>
    </source>
</evidence>
<dbReference type="SUPFAM" id="SSF57756">
    <property type="entry name" value="Retrovirus zinc finger-like domains"/>
    <property type="match status" value="1"/>
</dbReference>
<evidence type="ECO:0008006" key="6">
    <source>
        <dbReference type="Google" id="ProtNLM"/>
    </source>
</evidence>
<dbReference type="InterPro" id="IPR000477">
    <property type="entry name" value="RT_dom"/>
</dbReference>
<dbReference type="SMART" id="SM00343">
    <property type="entry name" value="ZnF_C2HC"/>
    <property type="match status" value="1"/>
</dbReference>
<dbReference type="GO" id="GO:0003676">
    <property type="term" value="F:nucleic acid binding"/>
    <property type="evidence" value="ECO:0007669"/>
    <property type="project" value="InterPro"/>
</dbReference>
<dbReference type="InterPro" id="IPR001878">
    <property type="entry name" value="Znf_CCHC"/>
</dbReference>
<keyword evidence="1" id="KW-0479">Metal-binding</keyword>
<keyword evidence="5" id="KW-1185">Reference proteome</keyword>
<dbReference type="Pfam" id="PF00078">
    <property type="entry name" value="RVT_1"/>
    <property type="match status" value="1"/>
</dbReference>
<dbReference type="PROSITE" id="PS50878">
    <property type="entry name" value="RT_POL"/>
    <property type="match status" value="1"/>
</dbReference>
<dbReference type="GO" id="GO:0071897">
    <property type="term" value="P:DNA biosynthetic process"/>
    <property type="evidence" value="ECO:0007669"/>
    <property type="project" value="UniProtKB-ARBA"/>
</dbReference>
<dbReference type="CDD" id="cd01647">
    <property type="entry name" value="RT_LTR"/>
    <property type="match status" value="1"/>
</dbReference>
<dbReference type="InterPro" id="IPR050951">
    <property type="entry name" value="Retrovirus_Pol_polyprotein"/>
</dbReference>
<dbReference type="InterPro" id="IPR036875">
    <property type="entry name" value="Znf_CCHC_sf"/>
</dbReference>
<organism evidence="4 5">
    <name type="scientific">Amblyomma americanum</name>
    <name type="common">Lone star tick</name>
    <dbReference type="NCBI Taxonomy" id="6943"/>
    <lineage>
        <taxon>Eukaryota</taxon>
        <taxon>Metazoa</taxon>
        <taxon>Ecdysozoa</taxon>
        <taxon>Arthropoda</taxon>
        <taxon>Chelicerata</taxon>
        <taxon>Arachnida</taxon>
        <taxon>Acari</taxon>
        <taxon>Parasitiformes</taxon>
        <taxon>Ixodida</taxon>
        <taxon>Ixodoidea</taxon>
        <taxon>Ixodidae</taxon>
        <taxon>Amblyomminae</taxon>
        <taxon>Amblyomma</taxon>
    </lineage>
</organism>
<feature type="domain" description="CCHC-type" evidence="2">
    <location>
        <begin position="225"/>
        <end position="240"/>
    </location>
</feature>
<dbReference type="InterPro" id="IPR043128">
    <property type="entry name" value="Rev_trsase/Diguanyl_cyclase"/>
</dbReference>
<dbReference type="PANTHER" id="PTHR37984:SF12">
    <property type="entry name" value="RIBONUCLEASE H"/>
    <property type="match status" value="1"/>
</dbReference>
<sequence length="783" mass="87772">MAVGRIGEYRLGTNASWDEYVERLGMFCEANQITKEEQKRAVLLSSCGEEVYGLIVTLVKPERPTAATYEEIKTAVRKHLHPKPSELYARFLFYRRNQAAEESVADYVTVLRKLAEDCGFGSAQLPLDVMMRDRFVCGLRNEGVQQRLLAEHSLTLKVAYDLATTAEATAKQQRDIRKHGRYETDCQEMVQATRAKQDTPAEGSSCYRCNGKHAPHLCRFRKATCFNCKRVGHIAKACRSKDDSRTARKTAYEQKKKGDKSKGVYEMSALFSLCEVNEQEQKFMVQVTIEGQEVPMEVDSGASCSIVSEDTFRVVERNHGKIPLQDSGTIVTWSKEALPVLGQASVLVEFKGRKAKLPLLVVQKQGNSLIGRNWFNPLGIGLRGIQQVNVEDVPSRFPEVFRRDLPGFNGPPVHIELKDDAQPVFLKSRPVPLALKDDVANEVDRLVQQGVWEPVSYSNWATPLVVVRKKDGTLRLCGDYRSTVNKAIKSSGYPLPTTAEMLTALSSSKFFTKLDLAQAYQQLTLDHETAEVLTVNTIKGLYKVKRLPFGISVAPWVFQRVIDTLLAGVPGVKAYRDDILISGCNAEEHAERLETVLSRLQKAQLRVNKDKCEFNQTSIEFLGHRIDDSGVHPSRSKTDAIQQAPASKKELQAFLGLLNFYSSFLKGRTEAAEPLYRLLDRDHEWKWTAPGDEDEPRPPGDVLLLEAVDCAPLQAADIAALIKKDSVLSRVKEWLLSGWPSTQVDSKFAPYELNDAALLLTNILDAVQILLNVVIERNLRCIM</sequence>
<dbReference type="SUPFAM" id="SSF56672">
    <property type="entry name" value="DNA/RNA polymerases"/>
    <property type="match status" value="1"/>
</dbReference>
<name>A0AAQ4D912_AMBAM</name>
<dbReference type="Gene3D" id="4.10.60.10">
    <property type="entry name" value="Zinc finger, CCHC-type"/>
    <property type="match status" value="1"/>
</dbReference>
<keyword evidence="1" id="KW-0863">Zinc-finger</keyword>
<dbReference type="EMBL" id="JARKHS020033562">
    <property type="protein sequence ID" value="KAK8758952.1"/>
    <property type="molecule type" value="Genomic_DNA"/>
</dbReference>
<dbReference type="InterPro" id="IPR043502">
    <property type="entry name" value="DNA/RNA_pol_sf"/>
</dbReference>
<dbReference type="Gene3D" id="2.40.70.10">
    <property type="entry name" value="Acid Proteases"/>
    <property type="match status" value="1"/>
</dbReference>
<dbReference type="Gene3D" id="3.10.10.10">
    <property type="entry name" value="HIV Type 1 Reverse Transcriptase, subunit A, domain 1"/>
    <property type="match status" value="1"/>
</dbReference>
<dbReference type="GO" id="GO:0008270">
    <property type="term" value="F:zinc ion binding"/>
    <property type="evidence" value="ECO:0007669"/>
    <property type="project" value="UniProtKB-KW"/>
</dbReference>
<evidence type="ECO:0000256" key="1">
    <source>
        <dbReference type="PROSITE-ProRule" id="PRU00047"/>
    </source>
</evidence>
<accession>A0AAQ4D912</accession>
<evidence type="ECO:0000313" key="4">
    <source>
        <dbReference type="EMBL" id="KAK8758952.1"/>
    </source>
</evidence>